<feature type="compositionally biased region" description="Basic residues" evidence="5">
    <location>
        <begin position="260"/>
        <end position="277"/>
    </location>
</feature>
<reference evidence="7 8" key="1">
    <citation type="journal article" date="2019" name="Emerg. Microbes Infect.">
        <title>Comprehensive subspecies identification of 175 nontuberculous mycobacteria species based on 7547 genomic profiles.</title>
        <authorList>
            <person name="Matsumoto Y."/>
            <person name="Kinjo T."/>
            <person name="Motooka D."/>
            <person name="Nabeya D."/>
            <person name="Jung N."/>
            <person name="Uechi K."/>
            <person name="Horii T."/>
            <person name="Iida T."/>
            <person name="Fujita J."/>
            <person name="Nakamura S."/>
        </authorList>
    </citation>
    <scope>NUCLEOTIDE SEQUENCE [LARGE SCALE GENOMIC DNA]</scope>
    <source>
        <strain evidence="7 8">JCM 17783</strain>
    </source>
</reference>
<dbReference type="InterPro" id="IPR050642">
    <property type="entry name" value="PDH_E1_Alpha_Subunit"/>
</dbReference>
<dbReference type="CDD" id="cd02000">
    <property type="entry name" value="TPP_E1_PDC_ADC_BCADC"/>
    <property type="match status" value="1"/>
</dbReference>
<organism evidence="7 8">
    <name type="scientific">Mycobacterium stomatepiae</name>
    <dbReference type="NCBI Taxonomy" id="470076"/>
    <lineage>
        <taxon>Bacteria</taxon>
        <taxon>Bacillati</taxon>
        <taxon>Actinomycetota</taxon>
        <taxon>Actinomycetes</taxon>
        <taxon>Mycobacteriales</taxon>
        <taxon>Mycobacteriaceae</taxon>
        <taxon>Mycobacterium</taxon>
        <taxon>Mycobacterium simiae complex</taxon>
    </lineage>
</organism>
<dbReference type="GO" id="GO:0000287">
    <property type="term" value="F:magnesium ion binding"/>
    <property type="evidence" value="ECO:0007669"/>
    <property type="project" value="UniProtKB-ARBA"/>
</dbReference>
<dbReference type="GO" id="GO:0006086">
    <property type="term" value="P:pyruvate decarboxylation to acetyl-CoA"/>
    <property type="evidence" value="ECO:0007669"/>
    <property type="project" value="TreeGrafter"/>
</dbReference>
<evidence type="ECO:0000313" key="8">
    <source>
        <dbReference type="Proteomes" id="UP000467130"/>
    </source>
</evidence>
<accession>A0A7I7Q3L1</accession>
<name>A0A7I7Q3L1_9MYCO</name>
<keyword evidence="8" id="KW-1185">Reference proteome</keyword>
<dbReference type="PANTHER" id="PTHR11516:SF60">
    <property type="entry name" value="PYRUVATE DEHYDROGENASE E1 COMPONENT SUBUNIT ALPHA"/>
    <property type="match status" value="1"/>
</dbReference>
<dbReference type="Proteomes" id="UP000467130">
    <property type="component" value="Chromosome"/>
</dbReference>
<evidence type="ECO:0000259" key="6">
    <source>
        <dbReference type="Pfam" id="PF00676"/>
    </source>
</evidence>
<feature type="region of interest" description="Disordered" evidence="5">
    <location>
        <begin position="352"/>
        <end position="382"/>
    </location>
</feature>
<proteinExistence type="predicted"/>
<feature type="compositionally biased region" description="Basic residues" evidence="5">
    <location>
        <begin position="370"/>
        <end position="382"/>
    </location>
</feature>
<protein>
    <recommendedName>
        <fullName evidence="6">Dehydrogenase E1 component domain-containing protein</fullName>
    </recommendedName>
</protein>
<keyword evidence="4" id="KW-0786">Thiamine pyrophosphate</keyword>
<dbReference type="KEGG" id="msto:MSTO_08320"/>
<keyword evidence="3" id="KW-0560">Oxidoreductase</keyword>
<dbReference type="AlphaFoldDB" id="A0A7I7Q3L1"/>
<evidence type="ECO:0000313" key="7">
    <source>
        <dbReference type="EMBL" id="BBY20627.1"/>
    </source>
</evidence>
<evidence type="ECO:0000256" key="4">
    <source>
        <dbReference type="ARBA" id="ARBA00023052"/>
    </source>
</evidence>
<comment type="cofactor">
    <cofactor evidence="2">
        <name>thiamine diphosphate</name>
        <dbReference type="ChEBI" id="CHEBI:58937"/>
    </cofactor>
</comment>
<evidence type="ECO:0000256" key="1">
    <source>
        <dbReference type="ARBA" id="ARBA00001946"/>
    </source>
</evidence>
<dbReference type="InterPro" id="IPR001017">
    <property type="entry name" value="DH_E1"/>
</dbReference>
<feature type="domain" description="Dehydrogenase E1 component" evidence="6">
    <location>
        <begin position="38"/>
        <end position="228"/>
    </location>
</feature>
<dbReference type="InterPro" id="IPR029061">
    <property type="entry name" value="THDP-binding"/>
</dbReference>
<dbReference type="Gene3D" id="3.40.50.970">
    <property type="match status" value="2"/>
</dbReference>
<dbReference type="GO" id="GO:0004739">
    <property type="term" value="F:pyruvate dehydrogenase (acetyl-transferring) activity"/>
    <property type="evidence" value="ECO:0007669"/>
    <property type="project" value="TreeGrafter"/>
</dbReference>
<evidence type="ECO:0000256" key="3">
    <source>
        <dbReference type="ARBA" id="ARBA00023002"/>
    </source>
</evidence>
<dbReference type="Pfam" id="PF00676">
    <property type="entry name" value="E1_dh"/>
    <property type="match status" value="1"/>
</dbReference>
<evidence type="ECO:0000256" key="5">
    <source>
        <dbReference type="SAM" id="MobiDB-lite"/>
    </source>
</evidence>
<gene>
    <name evidence="7" type="ORF">MSTO_08320</name>
</gene>
<evidence type="ECO:0000256" key="2">
    <source>
        <dbReference type="ARBA" id="ARBA00001964"/>
    </source>
</evidence>
<feature type="region of interest" description="Disordered" evidence="5">
    <location>
        <begin position="260"/>
        <end position="307"/>
    </location>
</feature>
<dbReference type="SUPFAM" id="SSF52518">
    <property type="entry name" value="Thiamin diphosphate-binding fold (THDP-binding)"/>
    <property type="match status" value="2"/>
</dbReference>
<dbReference type="PANTHER" id="PTHR11516">
    <property type="entry name" value="PYRUVATE DEHYDROGENASE E1 COMPONENT, ALPHA SUBUNIT BACTERIAL AND ORGANELLAR"/>
    <property type="match status" value="1"/>
</dbReference>
<comment type="cofactor">
    <cofactor evidence="1">
        <name>Mg(2+)</name>
        <dbReference type="ChEBI" id="CHEBI:18420"/>
    </cofactor>
</comment>
<sequence length="395" mass="43260">MVGRVMPTAAADVERKLYALMVLMKAADDRLSKGIGTGEFMCVYWPSRGQEAIAAAMGVAPRPDDQLVTTYRGLHDLIGKGGTMHIAKPEVGVMLSTGIVGAGPPVAVGLAMAAKRKGLDRVTVVSFGDGATNTGSFHEAANMAALWDLPMVFVCQNNLYAEMTPTHDTMKLERVADRAAGYGMPGVRVDGNDPLPVKAALDEALRRARDGAGPTFVECVTFRFRGHYFRRPDALHPLRTTRSRTGRRPAAALPPTSCRRRHLRRTRTRAHRSRRGGRGGIRPADRDRRGITVGGRTRPGRVRHPDQIPGVTTWIEKEMTMREALNLALDQALQSDDRVFLLGEDIADPGASGPTAGCRRSTATTGCWTRRSRRPRSSVRRSARRSTVCCRWQRS</sequence>
<dbReference type="EMBL" id="AP022587">
    <property type="protein sequence ID" value="BBY20627.1"/>
    <property type="molecule type" value="Genomic_DNA"/>
</dbReference>